<organism evidence="1 2">
    <name type="scientific">Ambrosiozyma monospora</name>
    <name type="common">Yeast</name>
    <name type="synonym">Endomycopsis monosporus</name>
    <dbReference type="NCBI Taxonomy" id="43982"/>
    <lineage>
        <taxon>Eukaryota</taxon>
        <taxon>Fungi</taxon>
        <taxon>Dikarya</taxon>
        <taxon>Ascomycota</taxon>
        <taxon>Saccharomycotina</taxon>
        <taxon>Pichiomycetes</taxon>
        <taxon>Pichiales</taxon>
        <taxon>Pichiaceae</taxon>
        <taxon>Ambrosiozyma</taxon>
    </lineage>
</organism>
<proteinExistence type="predicted"/>
<dbReference type="Proteomes" id="UP001165064">
    <property type="component" value="Unassembled WGS sequence"/>
</dbReference>
<evidence type="ECO:0000313" key="1">
    <source>
        <dbReference type="EMBL" id="GME78601.1"/>
    </source>
</evidence>
<reference evidence="1" key="1">
    <citation type="submission" date="2023-04" db="EMBL/GenBank/DDBJ databases">
        <title>Ambrosiozyma monospora NBRC 10751.</title>
        <authorList>
            <person name="Ichikawa N."/>
            <person name="Sato H."/>
            <person name="Tonouchi N."/>
        </authorList>
    </citation>
    <scope>NUCLEOTIDE SEQUENCE</scope>
    <source>
        <strain evidence="1">NBRC 10751</strain>
    </source>
</reference>
<accession>A0ACB5T1A8</accession>
<sequence length="616" mass="65998">MKKDESIHDAIKKDDSIDKAINKDDSIDETINKDKLIEHKAEDKCESSHQDVIEVSEKKDKESKTSGSKENSTEILESIEDSSGIDIEKAAPDSPVKVGLDPLPTEKINSVNSESTDACDPEAVASDVEKINDVESSTKDIKLAVDDNQPEPSESLSVTDPQQGVEPKLSSVSDKENSKIPEGSKPSTISSSSPEVLNKFLPVESEKNEAIKLSEPKINLESSLSNENTSSVLEEKKSVDSTPINSSSSSGIELSHDGTTTVKRSPSPKLSSPVKESHSPKTPPGSRSPSSRKLHTKHIPSSSPNTPSAVSKSPSSLSQSVVKTSSTPKKPFTVRKPPPPRTPSGFRNSPPPHTPSHVKKSPPFSLTTPKAPFLRSAQRAASPRSTSKQSSASSSVNGSPKTIFKASSKQLLSNKVSSKSSVSATSRSPSPKLSTSHSTTKLSPKSSPSPSTSNVSPRSSGSIDNVDHELPKSESSPKHLPALSRVSTEGLITSKDESPEADTEFQNKIKGTSKPDFRSHRSTKSISVEVKATSTRRSSLALLPSSPASSYISDHSLFSSVAETLPLGLIVKIFKYVLALSSEPQALVLQFTKGDEKFKQFLNHILSNTNLVFLIY</sequence>
<name>A0ACB5T1A8_AMBMO</name>
<comment type="caution">
    <text evidence="1">The sequence shown here is derived from an EMBL/GenBank/DDBJ whole genome shotgun (WGS) entry which is preliminary data.</text>
</comment>
<evidence type="ECO:0000313" key="2">
    <source>
        <dbReference type="Proteomes" id="UP001165064"/>
    </source>
</evidence>
<dbReference type="EMBL" id="BSXS01002253">
    <property type="protein sequence ID" value="GME78601.1"/>
    <property type="molecule type" value="Genomic_DNA"/>
</dbReference>
<protein>
    <submittedName>
        <fullName evidence="1">Unnamed protein product</fullName>
    </submittedName>
</protein>
<keyword evidence="2" id="KW-1185">Reference proteome</keyword>
<gene>
    <name evidence="1" type="ORF">Amon02_000352100</name>
</gene>